<dbReference type="EMBL" id="PDUG01000002">
    <property type="protein sequence ID" value="PIC49011.1"/>
    <property type="molecule type" value="Genomic_DNA"/>
</dbReference>
<dbReference type="PANTHER" id="PTHR31379">
    <property type="entry name" value="F-BOX C PROTEIN-RELATED-RELATED"/>
    <property type="match status" value="1"/>
</dbReference>
<dbReference type="Pfam" id="PF12078">
    <property type="entry name" value="DUF3557"/>
    <property type="match status" value="2"/>
</dbReference>
<comment type="caution">
    <text evidence="1">The sequence shown here is derived from an EMBL/GenBank/DDBJ whole genome shotgun (WGS) entry which is preliminary data.</text>
</comment>
<reference evidence="2" key="1">
    <citation type="submission" date="2017-10" db="EMBL/GenBank/DDBJ databases">
        <title>Rapid genome shrinkage in a self-fertile nematode reveals novel sperm competition proteins.</title>
        <authorList>
            <person name="Yin D."/>
            <person name="Schwarz E.M."/>
            <person name="Thomas C.G."/>
            <person name="Felde R.L."/>
            <person name="Korf I.F."/>
            <person name="Cutter A.D."/>
            <person name="Schartner C.M."/>
            <person name="Ralston E.J."/>
            <person name="Meyer B.J."/>
            <person name="Haag E.S."/>
        </authorList>
    </citation>
    <scope>NUCLEOTIDE SEQUENCE [LARGE SCALE GENOMIC DNA]</scope>
    <source>
        <strain evidence="2">JU1422</strain>
    </source>
</reference>
<dbReference type="AlphaFoldDB" id="A0A2G5VBG6"/>
<keyword evidence="2" id="KW-1185">Reference proteome</keyword>
<evidence type="ECO:0000313" key="1">
    <source>
        <dbReference type="EMBL" id="PIC49011.1"/>
    </source>
</evidence>
<dbReference type="InterPro" id="IPR021942">
    <property type="entry name" value="DUF3557"/>
</dbReference>
<dbReference type="PANTHER" id="PTHR31379:SF1">
    <property type="entry name" value="F-BOX C PROTEIN-RELATED"/>
    <property type="match status" value="1"/>
</dbReference>
<gene>
    <name evidence="1" type="primary">Cnig_chr_II.g7770</name>
    <name evidence="1" type="ORF">B9Z55_007770</name>
</gene>
<proteinExistence type="predicted"/>
<accession>A0A2G5VBG6</accession>
<name>A0A2G5VBG6_9PELO</name>
<protein>
    <submittedName>
        <fullName evidence="1">Uncharacterized protein</fullName>
    </submittedName>
</protein>
<evidence type="ECO:0000313" key="2">
    <source>
        <dbReference type="Proteomes" id="UP000230233"/>
    </source>
</evidence>
<organism evidence="1 2">
    <name type="scientific">Caenorhabditis nigoni</name>
    <dbReference type="NCBI Taxonomy" id="1611254"/>
    <lineage>
        <taxon>Eukaryota</taxon>
        <taxon>Metazoa</taxon>
        <taxon>Ecdysozoa</taxon>
        <taxon>Nematoda</taxon>
        <taxon>Chromadorea</taxon>
        <taxon>Rhabditida</taxon>
        <taxon>Rhabditina</taxon>
        <taxon>Rhabditomorpha</taxon>
        <taxon>Rhabditoidea</taxon>
        <taxon>Rhabditidae</taxon>
        <taxon>Peloderinae</taxon>
        <taxon>Caenorhabditis</taxon>
    </lineage>
</organism>
<dbReference type="Proteomes" id="UP000230233">
    <property type="component" value="Chromosome II"/>
</dbReference>
<sequence length="819" mass="96526">MKNQPVLYDSLKTVLHHMDANLRIKMSQRIPSIRATERAVPLKIQFLSFSDNTAEINDVHYKLGIYRNSPNRDVPQFVKSENAHGGVSHDFDRFGFEIPVGSNPILPGDVSLRSGDERVERTDTDELEERYQTLVTRSENLLRSLAEKESEKRVWTLEYREKFREYKDMASHAHEKLKPFHCRRHNLPRPFNCFIQLSTMGDNKAKSLQRLEYTRKLYEAVKQFNHVLFANRPAIQVNELVCVFSSHVYRMPVGFKMSANELTVRESHIASIATIMEGDVNILRVFRGDNAENWWQHRLVQNAKELITEDFFEPEKSCLMLRTFRNRIIRFNNRRILRIENCCKWIENWMSVKREVGSELWIRFRVEQYKFLVLNMIQANVEVIRKDERINMSIRMPSIRAIEKAVPLKMRCLSFSDTTVKINDVCYELNVYRDYPNGDVLPAGNDFDRFGFEIPFGSSPLLPGDVSFRNGDEQVVRTDTDELEERHQTKLARCKIILQFIAQQEPGVTLQWKDVWMDWMSDYVGITKKRLQGMENHAREKLKPFLCRRHNLPRPFNCYIQLSVKKNGEAKFLQRLTYTRKLYESVKQFNHILFANRPAIRVKNPVFIENHVYRIPVGFKMSANELTVRVLQIASIATMIEDVNRLRVSEGGNTENWWQHRFVKSAKELIIHDTLSAEESCLMLRTFESRIIRFHNLIPLTTEENCELIESWMSVKREVGSELWIGLDNKKRRKNVPKMMQSRMEVIRRDERNGAQSEASTVNKLQNRWQNRLEVFQKDQKDEKSVRLRSKSGTQIEICGEVCEDETMRHRLKVKIIEN</sequence>